<keyword evidence="2" id="KW-1185">Reference proteome</keyword>
<sequence length="68" mass="8273">MWQRQKQEPVQDFLVKRPLKKKPKPIDKIKNVTSCRLIKHFKRMIREGMKIGTQTGHQIFQSRYTQTY</sequence>
<evidence type="ECO:0000313" key="2">
    <source>
        <dbReference type="Proteomes" id="UP000640509"/>
    </source>
</evidence>
<gene>
    <name evidence="1" type="ORF">GCM10011402_38310</name>
</gene>
<reference evidence="2" key="1">
    <citation type="journal article" date="2019" name="Int. J. Syst. Evol. Microbiol.">
        <title>The Global Catalogue of Microorganisms (GCM) 10K type strain sequencing project: providing services to taxonomists for standard genome sequencing and annotation.</title>
        <authorList>
            <consortium name="The Broad Institute Genomics Platform"/>
            <consortium name="The Broad Institute Genome Sequencing Center for Infectious Disease"/>
            <person name="Wu L."/>
            <person name="Ma J."/>
        </authorList>
    </citation>
    <scope>NUCLEOTIDE SEQUENCE [LARGE SCALE GENOMIC DNA]</scope>
    <source>
        <strain evidence="2">CGMCC 1.15419</strain>
    </source>
</reference>
<dbReference type="EMBL" id="BMIV01000046">
    <property type="protein sequence ID" value="GGF82048.1"/>
    <property type="molecule type" value="Genomic_DNA"/>
</dbReference>
<proteinExistence type="predicted"/>
<accession>A0ABQ1VMQ5</accession>
<dbReference type="Proteomes" id="UP000640509">
    <property type="component" value="Unassembled WGS sequence"/>
</dbReference>
<comment type="caution">
    <text evidence="1">The sequence shown here is derived from an EMBL/GenBank/DDBJ whole genome shotgun (WGS) entry which is preliminary data.</text>
</comment>
<evidence type="ECO:0000313" key="1">
    <source>
        <dbReference type="EMBL" id="GGF82048.1"/>
    </source>
</evidence>
<name>A0ABQ1VMQ5_9RHOB</name>
<protein>
    <submittedName>
        <fullName evidence="1">Uncharacterized protein</fullName>
    </submittedName>
</protein>
<organism evidence="1 2">
    <name type="scientific">Paracoccus acridae</name>
    <dbReference type="NCBI Taxonomy" id="1795310"/>
    <lineage>
        <taxon>Bacteria</taxon>
        <taxon>Pseudomonadati</taxon>
        <taxon>Pseudomonadota</taxon>
        <taxon>Alphaproteobacteria</taxon>
        <taxon>Rhodobacterales</taxon>
        <taxon>Paracoccaceae</taxon>
        <taxon>Paracoccus</taxon>
    </lineage>
</organism>